<dbReference type="InParanoid" id="A0A7E5VSZ6"/>
<keyword evidence="11" id="KW-0645">Protease</keyword>
<evidence type="ECO:0000256" key="13">
    <source>
        <dbReference type="SAM" id="Phobius"/>
    </source>
</evidence>
<feature type="disulfide bond" evidence="7">
    <location>
        <begin position="639"/>
        <end position="651"/>
    </location>
</feature>
<dbReference type="PANTHER" id="PTHR10514:SF27">
    <property type="entry name" value="ANGIOTENSIN-CONVERTING ENZYME"/>
    <property type="match status" value="1"/>
</dbReference>
<keyword evidence="2 14" id="KW-0732">Signal</keyword>
<evidence type="ECO:0000256" key="1">
    <source>
        <dbReference type="ARBA" id="ARBA00008139"/>
    </source>
</evidence>
<feature type="binding site" evidence="6">
    <location>
        <position position="449"/>
    </location>
    <ligand>
        <name>Zn(2+)</name>
        <dbReference type="ChEBI" id="CHEBI:29105"/>
        <label>1</label>
        <note>catalytic</note>
    </ligand>
</feature>
<keyword evidence="15" id="KW-1185">Reference proteome</keyword>
<dbReference type="GO" id="GO:0004180">
    <property type="term" value="F:carboxypeptidase activity"/>
    <property type="evidence" value="ECO:0007669"/>
    <property type="project" value="UniProtKB-KW"/>
</dbReference>
<keyword evidence="13" id="KW-0472">Membrane</keyword>
<gene>
    <name evidence="16" type="primary">LOC113496423</name>
</gene>
<evidence type="ECO:0000256" key="11">
    <source>
        <dbReference type="RuleBase" id="RU361144"/>
    </source>
</evidence>
<evidence type="ECO:0000256" key="8">
    <source>
        <dbReference type="PIRSR" id="PIRSR601548-5"/>
    </source>
</evidence>
<keyword evidence="6 11" id="KW-0862">Zinc</keyword>
<dbReference type="PRINTS" id="PR00791">
    <property type="entry name" value="PEPDIPTASEA"/>
</dbReference>
<proteinExistence type="inferred from homology"/>
<keyword evidence="13" id="KW-1133">Transmembrane helix</keyword>
<dbReference type="PANTHER" id="PTHR10514">
    <property type="entry name" value="ANGIOTENSIN-CONVERTING ENZYME"/>
    <property type="match status" value="1"/>
</dbReference>
<keyword evidence="11" id="KW-0378">Hydrolase</keyword>
<evidence type="ECO:0000313" key="15">
    <source>
        <dbReference type="Proteomes" id="UP000322000"/>
    </source>
</evidence>
<dbReference type="GO" id="GO:0046872">
    <property type="term" value="F:metal ion binding"/>
    <property type="evidence" value="ECO:0007669"/>
    <property type="project" value="UniProtKB-KW"/>
</dbReference>
<dbReference type="RefSeq" id="XP_026731424.1">
    <property type="nucleotide sequence ID" value="XM_026875623.1"/>
</dbReference>
<keyword evidence="4 5" id="KW-0325">Glycoprotein</keyword>
<feature type="glycosylation site" description="N-linked (GlcNAc...) asparagine" evidence="8">
    <location>
        <position position="603"/>
    </location>
</feature>
<dbReference type="GO" id="GO:0016020">
    <property type="term" value="C:membrane"/>
    <property type="evidence" value="ECO:0007669"/>
    <property type="project" value="InterPro"/>
</dbReference>
<evidence type="ECO:0000256" key="9">
    <source>
        <dbReference type="PIRSR" id="PIRSR601548-8"/>
    </source>
</evidence>
<dbReference type="OrthoDB" id="10029630at2759"/>
<dbReference type="GO" id="GO:0008237">
    <property type="term" value="F:metallopeptidase activity"/>
    <property type="evidence" value="ECO:0007669"/>
    <property type="project" value="UniProtKB-KW"/>
</dbReference>
<evidence type="ECO:0000256" key="10">
    <source>
        <dbReference type="PROSITE-ProRule" id="PRU01355"/>
    </source>
</evidence>
<keyword evidence="6 11" id="KW-0479">Metal-binding</keyword>
<dbReference type="GO" id="GO:0008241">
    <property type="term" value="F:peptidyl-dipeptidase activity"/>
    <property type="evidence" value="ECO:0007669"/>
    <property type="project" value="InterPro"/>
</dbReference>
<name>A0A7E5VSZ6_TRINI</name>
<dbReference type="GO" id="GO:0006508">
    <property type="term" value="P:proteolysis"/>
    <property type="evidence" value="ECO:0007669"/>
    <property type="project" value="UniProtKB-KW"/>
</dbReference>
<reference evidence="16" key="1">
    <citation type="submission" date="2025-08" db="UniProtKB">
        <authorList>
            <consortium name="RefSeq"/>
        </authorList>
    </citation>
    <scope>IDENTIFICATION</scope>
</reference>
<feature type="signal peptide" evidence="14">
    <location>
        <begin position="1"/>
        <end position="19"/>
    </location>
</feature>
<dbReference type="GeneID" id="113496423"/>
<dbReference type="InterPro" id="IPR001548">
    <property type="entry name" value="Peptidase_M2"/>
</dbReference>
<evidence type="ECO:0000313" key="16">
    <source>
        <dbReference type="RefSeq" id="XP_026731424.1"/>
    </source>
</evidence>
<evidence type="ECO:0000256" key="14">
    <source>
        <dbReference type="SAM" id="SignalP"/>
    </source>
</evidence>
<dbReference type="CDD" id="cd06461">
    <property type="entry name" value="M2_ACE"/>
    <property type="match status" value="1"/>
</dbReference>
<feature type="chain" id="PRO_5028887409" description="Angiotensin-converting enzyme" evidence="14">
    <location>
        <begin position="20"/>
        <end position="788"/>
    </location>
</feature>
<keyword evidence="3 7" id="KW-1015">Disulfide bond</keyword>
<accession>A0A7E5VSZ6</accession>
<comment type="caution">
    <text evidence="10">Lacks conserved residue(s) required for the propagation of feature annotation.</text>
</comment>
<keyword evidence="11" id="KW-0482">Metalloprotease</keyword>
<dbReference type="AlphaFoldDB" id="A0A7E5VSZ6"/>
<protein>
    <recommendedName>
        <fullName evidence="11">Angiotensin-converting enzyme</fullName>
        <ecNumber evidence="11">3.4.-.-</ecNumber>
    </recommendedName>
</protein>
<feature type="binding site" evidence="9">
    <location>
        <position position="449"/>
    </location>
    <ligand>
        <name>Zn(2+)</name>
        <dbReference type="ChEBI" id="CHEBI:29105"/>
        <label>2</label>
        <note>catalytic</note>
    </ligand>
</feature>
<comment type="similarity">
    <text evidence="1 10 11">Belongs to the peptidase M2 family.</text>
</comment>
<feature type="transmembrane region" description="Helical" evidence="13">
    <location>
        <begin position="725"/>
        <end position="744"/>
    </location>
</feature>
<evidence type="ECO:0000256" key="7">
    <source>
        <dbReference type="PIRSR" id="PIRSR601548-4"/>
    </source>
</evidence>
<dbReference type="Pfam" id="PF01401">
    <property type="entry name" value="Peptidase_M2"/>
    <property type="match status" value="2"/>
</dbReference>
<dbReference type="KEGG" id="tnl:113496423"/>
<dbReference type="PROSITE" id="PS52011">
    <property type="entry name" value="PEPTIDASE_M2"/>
    <property type="match status" value="1"/>
</dbReference>
<sequence>MIFIRLTCVLIIASMSSLAVQFPPNPTSDMSADEKTPKANKTIEQSEESGHEIETDVDEGKEKKFLDDAMRTVLDPNTLIIKTNDIVETFKYQLEELDKVNTTLDVFMDEMDKLSLDVCKTSQDALWSYVTDINNEAKKNKMVRIAAEEDEIKKQYWNILKKKYLNDEQIMNDPKMKRKIRIIKERGTNVQMPQSKQREEIDTMQRIWSRVTVCAYNTSCNSEDSVRTMSDVITIFKTSNDTKELAYYWKVYRDTTGKKIRPIFKDYVVRMNRVAESENFTDAGDMWRYAFEDDDFVETVDRIWQEIKPFYDLLHDYVRAKLKIIYKDILKSNDKMIPAHILGNLWAQEWQSIYPKVVAYADHMRPKLPANETIHSKDLFDAVDEFHQSLGFESAKDSYQDIKETMTTANCLPSSHDMCDGVSYKIKWCGEKVTDVVVGLSRAARLLGHVQYFKHYRNLPPLYRDGPNPANSSNQRSAQPAVTKALPMPIDVVRSLVVGRRPTSIIRSQFAFHDAISDIVAVQLTSPEHLKTLNLVKVETGPEVTLNHLLWVALEKFPLMAFAYVLDKWRWDVFGNSSLENWNQHWWDLRMKETGVSPPVPRNETDLDPAAKYHVVSHVQYITYLISHVLEFQILLSLCKRANHTGPLHECSIYGVKEAGKLLSDGMALGASEDWRTVLHAITGETELSTDGILQYFAELQKFLKEENVKMAVIGEGDMDQSAPIIVGAIVVLLTILIIVLYCVKKHDVGSKVFSVCGLSKNGSLDIVTNELPQGKSNEVDGISEDKV</sequence>
<evidence type="ECO:0000256" key="4">
    <source>
        <dbReference type="ARBA" id="ARBA00023180"/>
    </source>
</evidence>
<feature type="compositionally biased region" description="Basic and acidic residues" evidence="12">
    <location>
        <begin position="48"/>
        <end position="58"/>
    </location>
</feature>
<feature type="region of interest" description="Disordered" evidence="12">
    <location>
        <begin position="24"/>
        <end position="58"/>
    </location>
</feature>
<dbReference type="EC" id="3.4.-.-" evidence="11"/>
<keyword evidence="13" id="KW-0812">Transmembrane</keyword>
<keyword evidence="11" id="KW-0121">Carboxypeptidase</keyword>
<evidence type="ECO:0000256" key="5">
    <source>
        <dbReference type="PIRSR" id="PIRSR601548-10"/>
    </source>
</evidence>
<dbReference type="SUPFAM" id="SSF55486">
    <property type="entry name" value="Metalloproteases ('zincins'), catalytic domain"/>
    <property type="match status" value="2"/>
</dbReference>
<organism evidence="15 16">
    <name type="scientific">Trichoplusia ni</name>
    <name type="common">Cabbage looper</name>
    <dbReference type="NCBI Taxonomy" id="7111"/>
    <lineage>
        <taxon>Eukaryota</taxon>
        <taxon>Metazoa</taxon>
        <taxon>Ecdysozoa</taxon>
        <taxon>Arthropoda</taxon>
        <taxon>Hexapoda</taxon>
        <taxon>Insecta</taxon>
        <taxon>Pterygota</taxon>
        <taxon>Neoptera</taxon>
        <taxon>Endopterygota</taxon>
        <taxon>Lepidoptera</taxon>
        <taxon>Glossata</taxon>
        <taxon>Ditrysia</taxon>
        <taxon>Noctuoidea</taxon>
        <taxon>Noctuidae</taxon>
        <taxon>Plusiinae</taxon>
        <taxon>Trichoplusia</taxon>
    </lineage>
</organism>
<evidence type="ECO:0000256" key="12">
    <source>
        <dbReference type="SAM" id="MobiDB-lite"/>
    </source>
</evidence>
<feature type="glycosylation site" description="N-linked (GlcNAc...) asparagine; partial" evidence="5">
    <location>
        <position position="217"/>
    </location>
</feature>
<evidence type="ECO:0000256" key="3">
    <source>
        <dbReference type="ARBA" id="ARBA00023157"/>
    </source>
</evidence>
<feature type="disulfide bond" evidence="7 10">
    <location>
        <begin position="411"/>
        <end position="429"/>
    </location>
</feature>
<comment type="cofactor">
    <cofactor evidence="11">
        <name>Zn(2+)</name>
        <dbReference type="ChEBI" id="CHEBI:29105"/>
    </cofactor>
    <text evidence="11">Binds 2 Zn(2+) ions per subunit.</text>
</comment>
<evidence type="ECO:0000256" key="2">
    <source>
        <dbReference type="ARBA" id="ARBA00022729"/>
    </source>
</evidence>
<evidence type="ECO:0000256" key="6">
    <source>
        <dbReference type="PIRSR" id="PIRSR601548-3"/>
    </source>
</evidence>
<dbReference type="Proteomes" id="UP000322000">
    <property type="component" value="Chromosome 8"/>
</dbReference>